<accession>A0A8S5SRC7</accession>
<organism evidence="1">
    <name type="scientific">Podoviridae sp. ctIi724</name>
    <dbReference type="NCBI Taxonomy" id="2827731"/>
    <lineage>
        <taxon>Viruses</taxon>
        <taxon>Duplodnaviria</taxon>
        <taxon>Heunggongvirae</taxon>
        <taxon>Uroviricota</taxon>
        <taxon>Caudoviricetes</taxon>
    </lineage>
</organism>
<evidence type="ECO:0000313" key="1">
    <source>
        <dbReference type="EMBL" id="DAF53580.1"/>
    </source>
</evidence>
<name>A0A8S5SRC7_9CAUD</name>
<sequence length="260" mass="28214">MVVIPTPPTIQGGQTEQLLSVRRYLYALSRQLNESLNAIEADSLTDAAKTALGSGAQKAAQDQTRQEIGASANALKSLIIKTADTVRSEVQRVEAELQSSYLAKSEFGQYKEQVDAKFTATAEDVTQSIRYVSELEGRIDGQAGDIEGLLAYRTETTGYIRQGIVGYEDTVPIIGIAIGQDIQTTGTQSVDGKTYDVIDTSHNMSVWTSKKLSFYVEGTEIAYFSNGALHVTHVELERITGAGKWDVSFSDGVAFKWIGG</sequence>
<dbReference type="EMBL" id="BK032658">
    <property type="protein sequence ID" value="DAF53580.1"/>
    <property type="molecule type" value="Genomic_DNA"/>
</dbReference>
<reference evidence="1" key="1">
    <citation type="journal article" date="2021" name="Proc. Natl. Acad. Sci. U.S.A.">
        <title>A Catalog of Tens of Thousands of Viruses from Human Metagenomes Reveals Hidden Associations with Chronic Diseases.</title>
        <authorList>
            <person name="Tisza M.J."/>
            <person name="Buck C.B."/>
        </authorList>
    </citation>
    <scope>NUCLEOTIDE SEQUENCE</scope>
    <source>
        <strain evidence="1">CtIi724</strain>
    </source>
</reference>
<protein>
    <submittedName>
        <fullName evidence="1">Uncharacterized protein</fullName>
    </submittedName>
</protein>
<proteinExistence type="predicted"/>